<organism evidence="3">
    <name type="scientific">Culex tarsalis</name>
    <name type="common">Encephalitis mosquito</name>
    <dbReference type="NCBI Taxonomy" id="7177"/>
    <lineage>
        <taxon>Eukaryota</taxon>
        <taxon>Metazoa</taxon>
        <taxon>Ecdysozoa</taxon>
        <taxon>Arthropoda</taxon>
        <taxon>Hexapoda</taxon>
        <taxon>Insecta</taxon>
        <taxon>Pterygota</taxon>
        <taxon>Neoptera</taxon>
        <taxon>Endopterygota</taxon>
        <taxon>Diptera</taxon>
        <taxon>Nematocera</taxon>
        <taxon>Culicoidea</taxon>
        <taxon>Culicidae</taxon>
        <taxon>Culicinae</taxon>
        <taxon>Culicini</taxon>
        <taxon>Culex</taxon>
        <taxon>Culex</taxon>
    </lineage>
</organism>
<feature type="coiled-coil region" evidence="1">
    <location>
        <begin position="91"/>
        <end position="154"/>
    </location>
</feature>
<reference evidence="3" key="1">
    <citation type="submission" date="2017-01" db="EMBL/GenBank/DDBJ databases">
        <title>A deep insight into the sialotranscriptome of adult male and female Cluex tarsalis mosquitoes.</title>
        <authorList>
            <person name="Ribeiro J.M."/>
            <person name="Moreira F."/>
            <person name="Bernard K.A."/>
            <person name="Calvo E."/>
        </authorList>
    </citation>
    <scope>NUCLEOTIDE SEQUENCE</scope>
    <source>
        <strain evidence="3">Kern County</strain>
        <tissue evidence="3">Salivary glands</tissue>
    </source>
</reference>
<dbReference type="EMBL" id="GFDL01007937">
    <property type="protein sequence ID" value="JAV27108.1"/>
    <property type="molecule type" value="Transcribed_RNA"/>
</dbReference>
<feature type="signal peptide" evidence="2">
    <location>
        <begin position="1"/>
        <end position="17"/>
    </location>
</feature>
<evidence type="ECO:0000256" key="2">
    <source>
        <dbReference type="SAM" id="SignalP"/>
    </source>
</evidence>
<dbReference type="AlphaFoldDB" id="A0A1Q3FHT4"/>
<protein>
    <submittedName>
        <fullName evidence="3">Putative 62 kDa family member</fullName>
    </submittedName>
</protein>
<sequence length="568" mass="65552">MKIFLILLTAIYGTVLATDTCSTDPQDIATIRGILTEMRKGRYVSSPLKSKSTGQCRSKVNILLVLLRKLSKKYNLMKAKLVSEAEIDRMRVGYEKELREFKEKFEETKSQLSEDLKKQMEELNQEIKSLETAKQKLEFQLSALQTKLQSVRRDLCLLKLRNSDLSYAVDLINKMSPLSMDELEKFRREFLNHTWNFEPYLRFIAGINDLDVQAAALSDLHYSNIQSELLSGATVSSLETILLQLSDKIVDETSITSVQKTTIEKITTKVKSNVLKVYTQWADNVCDRNYNLYSIKTALDVMMPIQMEQLAELILKKKDTNQKCFLDMLATVGRCSTIGAFQVLLKTSLENYLVPIVIRMLKLKDICKVVEENIQKSAVTYLEPIDNPKFNNENLNNIIKCNKNFKIHSDDSRKCIQVTAEKQTIKWGTFNSVSATMDSTKCSIFALEALEDKFTRFKIREKASGDALIRINDSPNWKTMHNYAVVNYINAKNINLDKDDGWSMETNTSSEFLYISNQFDYNVRHVAVNYLTRFKHNNHIYLLFPPHERRKLLEANFEKDARWKIVCA</sequence>
<name>A0A1Q3FHT4_CULTA</name>
<feature type="chain" id="PRO_5012885358" evidence="2">
    <location>
        <begin position="18"/>
        <end position="568"/>
    </location>
</feature>
<keyword evidence="2" id="KW-0732">Signal</keyword>
<evidence type="ECO:0000313" key="3">
    <source>
        <dbReference type="EMBL" id="JAV27108.1"/>
    </source>
</evidence>
<evidence type="ECO:0000256" key="1">
    <source>
        <dbReference type="SAM" id="Coils"/>
    </source>
</evidence>
<proteinExistence type="predicted"/>
<accession>A0A1Q3FHT4</accession>
<keyword evidence="1" id="KW-0175">Coiled coil</keyword>